<evidence type="ECO:0000259" key="1">
    <source>
        <dbReference type="Pfam" id="PF20114"/>
    </source>
</evidence>
<gene>
    <name evidence="2" type="ORF">ACFSW7_07175</name>
</gene>
<sequence>MLIGEPVEVELSPGGAPVRFLWRGTRYGVVSTPEPWLAREAWWHTASRAARGSGIALEREMWRVDAVPLRAMPQPADTSFDLCRTADGTWLLEQAWSGELDERLFA</sequence>
<organism evidence="2 3">
    <name type="scientific">Gulosibacter faecalis</name>
    <dbReference type="NCBI Taxonomy" id="272240"/>
    <lineage>
        <taxon>Bacteria</taxon>
        <taxon>Bacillati</taxon>
        <taxon>Actinomycetota</taxon>
        <taxon>Actinomycetes</taxon>
        <taxon>Micrococcales</taxon>
        <taxon>Microbacteriaceae</taxon>
        <taxon>Gulosibacter</taxon>
    </lineage>
</organism>
<accession>A0ABW5UWV1</accession>
<keyword evidence="3" id="KW-1185">Reference proteome</keyword>
<evidence type="ECO:0000313" key="2">
    <source>
        <dbReference type="EMBL" id="MFD2758157.1"/>
    </source>
</evidence>
<evidence type="ECO:0000313" key="3">
    <source>
        <dbReference type="Proteomes" id="UP001597492"/>
    </source>
</evidence>
<proteinExistence type="predicted"/>
<dbReference type="Pfam" id="PF20114">
    <property type="entry name" value="DUF6504"/>
    <property type="match status" value="1"/>
</dbReference>
<comment type="caution">
    <text evidence="2">The sequence shown here is derived from an EMBL/GenBank/DDBJ whole genome shotgun (WGS) entry which is preliminary data.</text>
</comment>
<feature type="domain" description="DUF6504" evidence="1">
    <location>
        <begin position="5"/>
        <end position="95"/>
    </location>
</feature>
<name>A0ABW5UWV1_9MICO</name>
<reference evidence="3" key="1">
    <citation type="journal article" date="2019" name="Int. J. Syst. Evol. Microbiol.">
        <title>The Global Catalogue of Microorganisms (GCM) 10K type strain sequencing project: providing services to taxonomists for standard genome sequencing and annotation.</title>
        <authorList>
            <consortium name="The Broad Institute Genomics Platform"/>
            <consortium name="The Broad Institute Genome Sequencing Center for Infectious Disease"/>
            <person name="Wu L."/>
            <person name="Ma J."/>
        </authorList>
    </citation>
    <scope>NUCLEOTIDE SEQUENCE [LARGE SCALE GENOMIC DNA]</scope>
    <source>
        <strain evidence="3">TISTR 1514</strain>
    </source>
</reference>
<dbReference type="Proteomes" id="UP001597492">
    <property type="component" value="Unassembled WGS sequence"/>
</dbReference>
<protein>
    <submittedName>
        <fullName evidence="2">DUF6504 family protein</fullName>
    </submittedName>
</protein>
<dbReference type="InterPro" id="IPR045443">
    <property type="entry name" value="DUF6504"/>
</dbReference>
<dbReference type="RefSeq" id="WP_019618609.1">
    <property type="nucleotide sequence ID" value="NZ_JBHUNE010000006.1"/>
</dbReference>
<dbReference type="EMBL" id="JBHUNE010000006">
    <property type="protein sequence ID" value="MFD2758157.1"/>
    <property type="molecule type" value="Genomic_DNA"/>
</dbReference>